<dbReference type="PANTHER" id="PTHR48090">
    <property type="entry name" value="UNDECAPRENYL-PHOSPHATE 4-DEOXY-4-FORMAMIDO-L-ARABINOSE TRANSFERASE-RELATED"/>
    <property type="match status" value="1"/>
</dbReference>
<dbReference type="PANTHER" id="PTHR48090:SF7">
    <property type="entry name" value="RFBJ PROTEIN"/>
    <property type="match status" value="1"/>
</dbReference>
<evidence type="ECO:0000259" key="1">
    <source>
        <dbReference type="Pfam" id="PF00535"/>
    </source>
</evidence>
<dbReference type="Proteomes" id="UP000811899">
    <property type="component" value="Unassembled WGS sequence"/>
</dbReference>
<dbReference type="EC" id="2.4.-.-" evidence="2"/>
<evidence type="ECO:0000313" key="2">
    <source>
        <dbReference type="EMBL" id="MBT0666547.1"/>
    </source>
</evidence>
<dbReference type="GO" id="GO:0016757">
    <property type="term" value="F:glycosyltransferase activity"/>
    <property type="evidence" value="ECO:0007669"/>
    <property type="project" value="UniProtKB-KW"/>
</dbReference>
<dbReference type="InterPro" id="IPR050256">
    <property type="entry name" value="Glycosyltransferase_2"/>
</dbReference>
<proteinExistence type="predicted"/>
<dbReference type="Gene3D" id="3.90.550.10">
    <property type="entry name" value="Spore Coat Polysaccharide Biosynthesis Protein SpsA, Chain A"/>
    <property type="match status" value="1"/>
</dbReference>
<dbReference type="Pfam" id="PF00535">
    <property type="entry name" value="Glycos_transf_2"/>
    <property type="match status" value="1"/>
</dbReference>
<dbReference type="EMBL" id="JAHCVJ010000013">
    <property type="protein sequence ID" value="MBT0666547.1"/>
    <property type="molecule type" value="Genomic_DNA"/>
</dbReference>
<dbReference type="InterPro" id="IPR001173">
    <property type="entry name" value="Glyco_trans_2-like"/>
</dbReference>
<dbReference type="SUPFAM" id="SSF53448">
    <property type="entry name" value="Nucleotide-diphospho-sugar transferases"/>
    <property type="match status" value="1"/>
</dbReference>
<comment type="caution">
    <text evidence="2">The sequence shown here is derived from an EMBL/GenBank/DDBJ whole genome shotgun (WGS) entry which is preliminary data.</text>
</comment>
<protein>
    <submittedName>
        <fullName evidence="2">Glycosyltransferase</fullName>
        <ecNumber evidence="2">2.4.-.-</ecNumber>
    </submittedName>
</protein>
<dbReference type="RefSeq" id="WP_214173318.1">
    <property type="nucleotide sequence ID" value="NZ_JAHCVJ010000013.1"/>
</dbReference>
<feature type="domain" description="Glycosyltransferase 2-like" evidence="1">
    <location>
        <begin position="10"/>
        <end position="181"/>
    </location>
</feature>
<keyword evidence="2" id="KW-0328">Glycosyltransferase</keyword>
<name>A0AAW4LF54_9BACT</name>
<gene>
    <name evidence="2" type="ORF">KI809_19735</name>
</gene>
<reference evidence="2 3" key="1">
    <citation type="submission" date="2021-05" db="EMBL/GenBank/DDBJ databases">
        <title>The draft genome of Geobacter pelophilus DSM 12255.</title>
        <authorList>
            <person name="Xu Z."/>
            <person name="Masuda Y."/>
            <person name="Itoh H."/>
            <person name="Senoo K."/>
        </authorList>
    </citation>
    <scope>NUCLEOTIDE SEQUENCE [LARGE SCALE GENOMIC DNA]</scope>
    <source>
        <strain evidence="2 3">DSM 12255</strain>
    </source>
</reference>
<evidence type="ECO:0000313" key="3">
    <source>
        <dbReference type="Proteomes" id="UP000811899"/>
    </source>
</evidence>
<accession>A0AAW4LF54</accession>
<sequence>MTTDRSFSVSLIMPTYNEAGNIADLIMAAVANVQKTGASEIEVIVADDDSLDFTWKIAAETDCPGATVNVLRRVEAHGLTASLNDAIAAAKNDIIVWFDCDFSQPPECIPQLLEKICEGYDVAVNSRYLPGGGENRSGDGSWFHLFLSRCLNYSLRYLLDPSFTDYTSGFIAVRREVFRDIRLRGDYGEYFIDFIYRVLRDGRFRVCELPYMMQPRRSGESKTGSNLVHYIKRGRKYLATIAGLRKLRTERG</sequence>
<keyword evidence="2" id="KW-0808">Transferase</keyword>
<organism evidence="2 3">
    <name type="scientific">Geoanaerobacter pelophilus</name>
    <dbReference type="NCBI Taxonomy" id="60036"/>
    <lineage>
        <taxon>Bacteria</taxon>
        <taxon>Pseudomonadati</taxon>
        <taxon>Thermodesulfobacteriota</taxon>
        <taxon>Desulfuromonadia</taxon>
        <taxon>Geobacterales</taxon>
        <taxon>Geobacteraceae</taxon>
        <taxon>Geoanaerobacter</taxon>
    </lineage>
</organism>
<dbReference type="AlphaFoldDB" id="A0AAW4LF54"/>
<dbReference type="InterPro" id="IPR029044">
    <property type="entry name" value="Nucleotide-diphossugar_trans"/>
</dbReference>
<keyword evidence="3" id="KW-1185">Reference proteome</keyword>